<dbReference type="AlphaFoldDB" id="A0AAU7VIF5"/>
<organism evidence="1">
    <name type="scientific">Proteinivorax tanatarense</name>
    <dbReference type="NCBI Taxonomy" id="1260629"/>
    <lineage>
        <taxon>Bacteria</taxon>
        <taxon>Bacillati</taxon>
        <taxon>Bacillota</taxon>
        <taxon>Clostridia</taxon>
        <taxon>Eubacteriales</taxon>
        <taxon>Proteinivoracaceae</taxon>
        <taxon>Proteinivorax</taxon>
    </lineage>
</organism>
<reference evidence="1" key="1">
    <citation type="journal article" date="2013" name="Extremophiles">
        <title>Proteinivorax tanatarense gen. nov., sp. nov., an anaerobic, haloalkaliphilic, proteolytic bacterium isolated from a decaying algal bloom, and proposal of Proteinivoraceae fam. nov.</title>
        <authorList>
            <person name="Kevbrin V."/>
            <person name="Boltyanskaya Y."/>
            <person name="Zhilina T."/>
            <person name="Kolganova T."/>
            <person name="Lavrentjeva E."/>
            <person name="Kuznetsov B."/>
        </authorList>
    </citation>
    <scope>NUCLEOTIDE SEQUENCE</scope>
    <source>
        <strain evidence="1">Z-910T</strain>
    </source>
</reference>
<protein>
    <recommendedName>
        <fullName evidence="2">Lipoprotein</fullName>
    </recommendedName>
</protein>
<accession>A0AAU7VIF5</accession>
<sequence>MNSIYIKIFIVALFLPLLITGCDLSSIEDYEPEEVLTKVKENMENNNNYQFSVQSSAQDNGAGVNVSLRGVEIFADDMMYLIGEIGSNRVEFYKRDTDRFIKRDASEEWTDIKEYGDKRIISLISGPSHFKTLIDKGEYEIMEDFALVQDEQTLVISGSLKDEYIIEYLETINFLSTDQKEDLSKKDNFIVGVSFYINEQIELQKLEVFVNSESGKKSLLKEIEVLDKNVEIDLDISN</sequence>
<reference evidence="1" key="2">
    <citation type="submission" date="2024-06" db="EMBL/GenBank/DDBJ databases">
        <authorList>
            <person name="Petrova K.O."/>
            <person name="Toshchakov S.V."/>
            <person name="Boltjanskaja Y.V."/>
            <person name="Kevbrin V."/>
        </authorList>
    </citation>
    <scope>NUCLEOTIDE SEQUENCE</scope>
    <source>
        <strain evidence="1">Z-910T</strain>
    </source>
</reference>
<evidence type="ECO:0000313" key="1">
    <source>
        <dbReference type="EMBL" id="XBX73823.1"/>
    </source>
</evidence>
<dbReference type="PROSITE" id="PS51257">
    <property type="entry name" value="PROKAR_LIPOPROTEIN"/>
    <property type="match status" value="1"/>
</dbReference>
<proteinExistence type="predicted"/>
<name>A0AAU7VIF5_9FIRM</name>
<gene>
    <name evidence="1" type="ORF">PRVXT_001827</name>
</gene>
<evidence type="ECO:0008006" key="2">
    <source>
        <dbReference type="Google" id="ProtNLM"/>
    </source>
</evidence>
<dbReference type="RefSeq" id="WP_350342585.1">
    <property type="nucleotide sequence ID" value="NZ_CP158367.1"/>
</dbReference>
<dbReference type="EMBL" id="CP158367">
    <property type="protein sequence ID" value="XBX73823.1"/>
    <property type="molecule type" value="Genomic_DNA"/>
</dbReference>